<sequence length="238" mass="27395">MVPPWGRVPRRWYRQDDSVLRPRKSHQKIGRRGIGPIDNRQKASNIGSRAKKSRVTPKRSRPRRNNKVSDLELTKRINAKTSQVRAEDVEGISNPQMWDLRRRRCSGETDWQADHGAAWRRRFGWRRKKRKVTPPNPNYQRRKGEDSTSINSNTGKSAPVSHWWEGGSAVATTTTAEEEKQGKSALMVLEEADEVGLDRLLERHHRQALEQRSVAEGKLLRSESCCILYRTGDGCDFC</sequence>
<dbReference type="Proteomes" id="UP001055439">
    <property type="component" value="Chromosome 5"/>
</dbReference>
<feature type="compositionally biased region" description="Polar residues" evidence="1">
    <location>
        <begin position="147"/>
        <end position="156"/>
    </location>
</feature>
<dbReference type="AlphaFoldDB" id="A0A9E7FVR0"/>
<feature type="compositionally biased region" description="Basic residues" evidence="1">
    <location>
        <begin position="21"/>
        <end position="31"/>
    </location>
</feature>
<organism evidence="2 3">
    <name type="scientific">Musa troglodytarum</name>
    <name type="common">fe'i banana</name>
    <dbReference type="NCBI Taxonomy" id="320322"/>
    <lineage>
        <taxon>Eukaryota</taxon>
        <taxon>Viridiplantae</taxon>
        <taxon>Streptophyta</taxon>
        <taxon>Embryophyta</taxon>
        <taxon>Tracheophyta</taxon>
        <taxon>Spermatophyta</taxon>
        <taxon>Magnoliopsida</taxon>
        <taxon>Liliopsida</taxon>
        <taxon>Zingiberales</taxon>
        <taxon>Musaceae</taxon>
        <taxon>Musa</taxon>
    </lineage>
</organism>
<protein>
    <submittedName>
        <fullName evidence="2">Uncharacterized protein</fullName>
    </submittedName>
</protein>
<name>A0A9E7FVR0_9LILI</name>
<feature type="region of interest" description="Disordered" evidence="1">
    <location>
        <begin position="126"/>
        <end position="162"/>
    </location>
</feature>
<feature type="compositionally biased region" description="Basic residues" evidence="1">
    <location>
        <begin position="49"/>
        <end position="66"/>
    </location>
</feature>
<keyword evidence="3" id="KW-1185">Reference proteome</keyword>
<evidence type="ECO:0000313" key="3">
    <source>
        <dbReference type="Proteomes" id="UP001055439"/>
    </source>
</evidence>
<gene>
    <name evidence="2" type="ORF">MUK42_24429</name>
</gene>
<evidence type="ECO:0000256" key="1">
    <source>
        <dbReference type="SAM" id="MobiDB-lite"/>
    </source>
</evidence>
<evidence type="ECO:0000313" key="2">
    <source>
        <dbReference type="EMBL" id="URE01287.1"/>
    </source>
</evidence>
<dbReference type="EMBL" id="CP097507">
    <property type="protein sequence ID" value="URE01287.1"/>
    <property type="molecule type" value="Genomic_DNA"/>
</dbReference>
<feature type="region of interest" description="Disordered" evidence="1">
    <location>
        <begin position="14"/>
        <end position="70"/>
    </location>
</feature>
<reference evidence="2" key="1">
    <citation type="submission" date="2022-05" db="EMBL/GenBank/DDBJ databases">
        <title>The Musa troglodytarum L. genome provides insights into the mechanism of non-climacteric behaviour and enrichment of carotenoids.</title>
        <authorList>
            <person name="Wang J."/>
        </authorList>
    </citation>
    <scope>NUCLEOTIDE SEQUENCE</scope>
    <source>
        <tissue evidence="2">Leaf</tissue>
    </source>
</reference>
<accession>A0A9E7FVR0</accession>
<proteinExistence type="predicted"/>